<name>A0A1I0U2N2_9RHOB</name>
<dbReference type="EMBL" id="FOJO01000020">
    <property type="protein sequence ID" value="SFA58305.1"/>
    <property type="molecule type" value="Genomic_DNA"/>
</dbReference>
<evidence type="ECO:0000313" key="1">
    <source>
        <dbReference type="EMBL" id="SFA58305.1"/>
    </source>
</evidence>
<proteinExistence type="predicted"/>
<reference evidence="1 2" key="1">
    <citation type="submission" date="2016-10" db="EMBL/GenBank/DDBJ databases">
        <authorList>
            <person name="de Groot N.N."/>
        </authorList>
    </citation>
    <scope>NUCLEOTIDE SEQUENCE [LARGE SCALE GENOMIC DNA]</scope>
    <source>
        <strain evidence="1 2">CGMCC 1.6117</strain>
    </source>
</reference>
<evidence type="ECO:0008006" key="3">
    <source>
        <dbReference type="Google" id="ProtNLM"/>
    </source>
</evidence>
<accession>A0A1I0U2N2</accession>
<evidence type="ECO:0000313" key="2">
    <source>
        <dbReference type="Proteomes" id="UP000182312"/>
    </source>
</evidence>
<gene>
    <name evidence="1" type="ORF">SAMN04487972_12014</name>
</gene>
<sequence>MFEITTVGLDLVKNVFRDHRDDGSGRALLRKKLRRNQMLTFFGDLPPCIFAVGWGRS</sequence>
<protein>
    <recommendedName>
        <fullName evidence="3">Transposase</fullName>
    </recommendedName>
</protein>
<organism evidence="1 2">
    <name type="scientific">Paracoccus halophilus</name>
    <dbReference type="NCBI Taxonomy" id="376733"/>
    <lineage>
        <taxon>Bacteria</taxon>
        <taxon>Pseudomonadati</taxon>
        <taxon>Pseudomonadota</taxon>
        <taxon>Alphaproteobacteria</taxon>
        <taxon>Rhodobacterales</taxon>
        <taxon>Paracoccaceae</taxon>
        <taxon>Paracoccus</taxon>
    </lineage>
</organism>
<dbReference type="Proteomes" id="UP000182312">
    <property type="component" value="Unassembled WGS sequence"/>
</dbReference>
<dbReference type="AlphaFoldDB" id="A0A1I0U2N2"/>